<protein>
    <recommendedName>
        <fullName evidence="1">BTB domain-containing protein</fullName>
    </recommendedName>
</protein>
<evidence type="ECO:0000313" key="3">
    <source>
        <dbReference type="Proteomes" id="UP000033647"/>
    </source>
</evidence>
<feature type="domain" description="BTB" evidence="1">
    <location>
        <begin position="24"/>
        <end position="95"/>
    </location>
</feature>
<name>A0A0F4GIY2_9PEZI</name>
<comment type="caution">
    <text evidence="2">The sequence shown here is derived from an EMBL/GenBank/DDBJ whole genome shotgun (WGS) entry which is preliminary data.</text>
</comment>
<reference evidence="2 3" key="1">
    <citation type="submission" date="2015-03" db="EMBL/GenBank/DDBJ databases">
        <title>RNA-seq based gene annotation and comparative genomics of four Zymoseptoria species reveal species-specific pathogenicity related genes and transposable element activity.</title>
        <authorList>
            <person name="Grandaubert J."/>
            <person name="Bhattacharyya A."/>
            <person name="Stukenbrock E.H."/>
        </authorList>
    </citation>
    <scope>NUCLEOTIDE SEQUENCE [LARGE SCALE GENOMIC DNA]</scope>
    <source>
        <strain evidence="2 3">Zb18110</strain>
    </source>
</reference>
<dbReference type="PROSITE" id="PS50097">
    <property type="entry name" value="BTB"/>
    <property type="match status" value="1"/>
</dbReference>
<dbReference type="PANTHER" id="PTHR47843:SF2">
    <property type="entry name" value="BTB DOMAIN-CONTAINING PROTEIN"/>
    <property type="match status" value="1"/>
</dbReference>
<gene>
    <name evidence="2" type="ORF">TI39_contig804g00011</name>
</gene>
<accession>A0A0F4GIY2</accession>
<dbReference type="AlphaFoldDB" id="A0A0F4GIY2"/>
<keyword evidence="3" id="KW-1185">Reference proteome</keyword>
<evidence type="ECO:0000259" key="1">
    <source>
        <dbReference type="PROSITE" id="PS50097"/>
    </source>
</evidence>
<dbReference type="OrthoDB" id="194443at2759"/>
<dbReference type="CDD" id="cd18186">
    <property type="entry name" value="BTB_POZ_ZBTB_KLHL-like"/>
    <property type="match status" value="1"/>
</dbReference>
<dbReference type="EMBL" id="LAFY01000796">
    <property type="protein sequence ID" value="KJX96135.1"/>
    <property type="molecule type" value="Genomic_DNA"/>
</dbReference>
<organism evidence="2 3">
    <name type="scientific">Zymoseptoria brevis</name>
    <dbReference type="NCBI Taxonomy" id="1047168"/>
    <lineage>
        <taxon>Eukaryota</taxon>
        <taxon>Fungi</taxon>
        <taxon>Dikarya</taxon>
        <taxon>Ascomycota</taxon>
        <taxon>Pezizomycotina</taxon>
        <taxon>Dothideomycetes</taxon>
        <taxon>Dothideomycetidae</taxon>
        <taxon>Mycosphaerellales</taxon>
        <taxon>Mycosphaerellaceae</taxon>
        <taxon>Zymoseptoria</taxon>
    </lineage>
</organism>
<dbReference type="Pfam" id="PF00651">
    <property type="entry name" value="BTB"/>
    <property type="match status" value="1"/>
</dbReference>
<evidence type="ECO:0000313" key="2">
    <source>
        <dbReference type="EMBL" id="KJX96135.1"/>
    </source>
</evidence>
<dbReference type="InterPro" id="IPR000210">
    <property type="entry name" value="BTB/POZ_dom"/>
</dbReference>
<dbReference type="SUPFAM" id="SSF54695">
    <property type="entry name" value="POZ domain"/>
    <property type="match status" value="1"/>
</dbReference>
<sequence length="202" mass="22899">MAASSQTIAIDKTTLPPDDCFKSDLIHIDVGPEDNRHTFKVHEDVLCHYSGYFKGALRGDFIEAKTKHIELATEDPEIFTIFVYGLYTRSLPPVQGDQDEQFEAICDLLIFGDARKIPLFQNDAMVLLVKTAMDKNMIPTARVKQIYASTMPDSPLRRVLIEMEALLDLVKATWTDRRTTPIAKTAIQASDYYVLDEKEKVK</sequence>
<dbReference type="Gene3D" id="3.30.710.10">
    <property type="entry name" value="Potassium Channel Kv1.1, Chain A"/>
    <property type="match status" value="1"/>
</dbReference>
<dbReference type="STRING" id="1047168.A0A0F4GIY2"/>
<proteinExistence type="predicted"/>
<dbReference type="Proteomes" id="UP000033647">
    <property type="component" value="Unassembled WGS sequence"/>
</dbReference>
<dbReference type="InterPro" id="IPR011333">
    <property type="entry name" value="SKP1/BTB/POZ_sf"/>
</dbReference>
<dbReference type="PANTHER" id="PTHR47843">
    <property type="entry name" value="BTB DOMAIN-CONTAINING PROTEIN-RELATED"/>
    <property type="match status" value="1"/>
</dbReference>